<dbReference type="EMBL" id="AP023368">
    <property type="protein sequence ID" value="BCJ97438.1"/>
    <property type="molecule type" value="Genomic_DNA"/>
</dbReference>
<keyword evidence="4" id="KW-0472">Membrane</keyword>
<gene>
    <name evidence="6" type="ORF">bsdcttw_04790</name>
</gene>
<sequence length="332" mass="37327">MKSDYEVLIRQNEYETNEKVSRAARIILYFELVIAMLCWLKIFDISESIVIGAIAATLVPLLLPVLMVEVLHIEKAWVKYILIASLAAVTGIYYIFLTFQVVLLFILPTIVAALYLEKNVLYFCYGSTVAAILLSHLITGFWLMQPLIEPFTGLKAIMLYGALPRLMEYFCCAVIIQILVSHCRKYIGNIYPSSGEAKADLPQAVKGNTADINLPEMKTEEGVKLEAIITAETKKNEREGRTALPFKAELNKREEAEESSLQSMTDREIEICRLLALGYTNAHIAKQLFLSGGTVKNYVSAIYEKTGIKDRTALALMLNRYFNKYDSGHIGT</sequence>
<dbReference type="PANTHER" id="PTHR44688:SF16">
    <property type="entry name" value="DNA-BINDING TRANSCRIPTIONAL ACTIVATOR DEVR_DOSR"/>
    <property type="match status" value="1"/>
</dbReference>
<dbReference type="GO" id="GO:0003677">
    <property type="term" value="F:DNA binding"/>
    <property type="evidence" value="ECO:0007669"/>
    <property type="project" value="UniProtKB-KW"/>
</dbReference>
<dbReference type="Proteomes" id="UP000515703">
    <property type="component" value="Chromosome"/>
</dbReference>
<feature type="transmembrane region" description="Helical" evidence="4">
    <location>
        <begin position="80"/>
        <end position="108"/>
    </location>
</feature>
<proteinExistence type="predicted"/>
<dbReference type="Pfam" id="PF00196">
    <property type="entry name" value="GerE"/>
    <property type="match status" value="1"/>
</dbReference>
<keyword evidence="1" id="KW-0805">Transcription regulation</keyword>
<name>A0A7I8DG20_9FIRM</name>
<feature type="transmembrane region" description="Helical" evidence="4">
    <location>
        <begin position="49"/>
        <end position="68"/>
    </location>
</feature>
<reference evidence="6 7" key="1">
    <citation type="submission" date="2020-08" db="EMBL/GenBank/DDBJ databases">
        <title>Draft genome sequencing of an Anaerocolumna strain isolated from anoxic soil subjected to BSD treatment.</title>
        <authorList>
            <person name="Uek A."/>
            <person name="Tonouchi A."/>
        </authorList>
    </citation>
    <scope>NUCLEOTIDE SEQUENCE [LARGE SCALE GENOMIC DNA]</scope>
    <source>
        <strain evidence="6 7">CTTW</strain>
    </source>
</reference>
<feature type="domain" description="HTH luxR-type" evidence="5">
    <location>
        <begin position="257"/>
        <end position="322"/>
    </location>
</feature>
<feature type="transmembrane region" description="Helical" evidence="4">
    <location>
        <begin position="26"/>
        <end position="43"/>
    </location>
</feature>
<evidence type="ECO:0000313" key="6">
    <source>
        <dbReference type="EMBL" id="BCJ97438.1"/>
    </source>
</evidence>
<keyword evidence="7" id="KW-1185">Reference proteome</keyword>
<dbReference type="CDD" id="cd06170">
    <property type="entry name" value="LuxR_C_like"/>
    <property type="match status" value="1"/>
</dbReference>
<dbReference type="SMART" id="SM00421">
    <property type="entry name" value="HTH_LUXR"/>
    <property type="match status" value="1"/>
</dbReference>
<dbReference type="Gene3D" id="1.10.10.10">
    <property type="entry name" value="Winged helix-like DNA-binding domain superfamily/Winged helix DNA-binding domain"/>
    <property type="match status" value="1"/>
</dbReference>
<dbReference type="PRINTS" id="PR00038">
    <property type="entry name" value="HTHLUXR"/>
</dbReference>
<dbReference type="KEGG" id="acht:bsdcttw_04790"/>
<evidence type="ECO:0000256" key="1">
    <source>
        <dbReference type="ARBA" id="ARBA00023015"/>
    </source>
</evidence>
<keyword evidence="4" id="KW-1133">Transmembrane helix</keyword>
<reference evidence="6 7" key="2">
    <citation type="submission" date="2020-08" db="EMBL/GenBank/DDBJ databases">
        <authorList>
            <person name="Ueki A."/>
            <person name="Tonouchi A."/>
        </authorList>
    </citation>
    <scope>NUCLEOTIDE SEQUENCE [LARGE SCALE GENOMIC DNA]</scope>
    <source>
        <strain evidence="6 7">CTTW</strain>
    </source>
</reference>
<dbReference type="InterPro" id="IPR016032">
    <property type="entry name" value="Sig_transdc_resp-reg_C-effctor"/>
</dbReference>
<protein>
    <recommendedName>
        <fullName evidence="5">HTH luxR-type domain-containing protein</fullName>
    </recommendedName>
</protein>
<dbReference type="SUPFAM" id="SSF46894">
    <property type="entry name" value="C-terminal effector domain of the bipartite response regulators"/>
    <property type="match status" value="1"/>
</dbReference>
<evidence type="ECO:0000259" key="5">
    <source>
        <dbReference type="PROSITE" id="PS50043"/>
    </source>
</evidence>
<dbReference type="PANTHER" id="PTHR44688">
    <property type="entry name" value="DNA-BINDING TRANSCRIPTIONAL ACTIVATOR DEVR_DOSR"/>
    <property type="match status" value="1"/>
</dbReference>
<dbReference type="InterPro" id="IPR036388">
    <property type="entry name" value="WH-like_DNA-bd_sf"/>
</dbReference>
<dbReference type="RefSeq" id="WP_225903771.1">
    <property type="nucleotide sequence ID" value="NZ_AP023368.1"/>
</dbReference>
<keyword evidence="2" id="KW-0238">DNA-binding</keyword>
<feature type="transmembrane region" description="Helical" evidence="4">
    <location>
        <begin position="156"/>
        <end position="180"/>
    </location>
</feature>
<organism evidence="6 7">
    <name type="scientific">Anaerocolumna chitinilytica</name>
    <dbReference type="NCBI Taxonomy" id="1727145"/>
    <lineage>
        <taxon>Bacteria</taxon>
        <taxon>Bacillati</taxon>
        <taxon>Bacillota</taxon>
        <taxon>Clostridia</taxon>
        <taxon>Lachnospirales</taxon>
        <taxon>Lachnospiraceae</taxon>
        <taxon>Anaerocolumna</taxon>
    </lineage>
</organism>
<keyword evidence="3" id="KW-0804">Transcription</keyword>
<accession>A0A7I8DG20</accession>
<evidence type="ECO:0000256" key="4">
    <source>
        <dbReference type="SAM" id="Phobius"/>
    </source>
</evidence>
<dbReference type="AlphaFoldDB" id="A0A7I8DG20"/>
<evidence type="ECO:0000256" key="2">
    <source>
        <dbReference type="ARBA" id="ARBA00023125"/>
    </source>
</evidence>
<evidence type="ECO:0000313" key="7">
    <source>
        <dbReference type="Proteomes" id="UP000515703"/>
    </source>
</evidence>
<keyword evidence="4" id="KW-0812">Transmembrane</keyword>
<dbReference type="InterPro" id="IPR000792">
    <property type="entry name" value="Tscrpt_reg_LuxR_C"/>
</dbReference>
<evidence type="ECO:0000256" key="3">
    <source>
        <dbReference type="ARBA" id="ARBA00023163"/>
    </source>
</evidence>
<dbReference type="PROSITE" id="PS50043">
    <property type="entry name" value="HTH_LUXR_2"/>
    <property type="match status" value="1"/>
</dbReference>
<dbReference type="PROSITE" id="PS00622">
    <property type="entry name" value="HTH_LUXR_1"/>
    <property type="match status" value="1"/>
</dbReference>
<feature type="transmembrane region" description="Helical" evidence="4">
    <location>
        <begin position="120"/>
        <end position="144"/>
    </location>
</feature>
<dbReference type="GO" id="GO:0006355">
    <property type="term" value="P:regulation of DNA-templated transcription"/>
    <property type="evidence" value="ECO:0007669"/>
    <property type="project" value="InterPro"/>
</dbReference>